<evidence type="ECO:0000313" key="2">
    <source>
        <dbReference type="EMBL" id="MCS0634582.1"/>
    </source>
</evidence>
<feature type="signal peptide" evidence="1">
    <location>
        <begin position="1"/>
        <end position="27"/>
    </location>
</feature>
<comment type="caution">
    <text evidence="2">The sequence shown here is derived from an EMBL/GenBank/DDBJ whole genome shotgun (WGS) entry which is preliminary data.</text>
</comment>
<evidence type="ECO:0000256" key="1">
    <source>
        <dbReference type="SAM" id="SignalP"/>
    </source>
</evidence>
<keyword evidence="3" id="KW-1185">Reference proteome</keyword>
<accession>A0ABT2CAZ5</accession>
<reference evidence="2" key="1">
    <citation type="submission" date="2022-08" db="EMBL/GenBank/DDBJ databases">
        <authorList>
            <person name="Somphong A."/>
            <person name="Phongsopitanun W."/>
        </authorList>
    </citation>
    <scope>NUCLEOTIDE SEQUENCE</scope>
    <source>
        <strain evidence="2">LP05-1</strain>
    </source>
</reference>
<evidence type="ECO:0008006" key="4">
    <source>
        <dbReference type="Google" id="ProtNLM"/>
    </source>
</evidence>
<sequence length="154" mass="17115">MRKFTGLGVTALTVTTFLFSTAPVAQAVSAATWNKTVRCESTDPEGRHIVTRYGDAHLGWNHFTHRHNIRVCKIVNAAVGGKVDRGDHHGRLEYDGVAVKTGGKPEQARFIVIVQYSRYTKDKKYDAGRGQTIGVVNAFCRNQPNNKCPAWMNQ</sequence>
<dbReference type="Proteomes" id="UP001431313">
    <property type="component" value="Unassembled WGS sequence"/>
</dbReference>
<evidence type="ECO:0000313" key="3">
    <source>
        <dbReference type="Proteomes" id="UP001431313"/>
    </source>
</evidence>
<organism evidence="2 3">
    <name type="scientific">Streptomyces pyxinae</name>
    <dbReference type="NCBI Taxonomy" id="2970734"/>
    <lineage>
        <taxon>Bacteria</taxon>
        <taxon>Bacillati</taxon>
        <taxon>Actinomycetota</taxon>
        <taxon>Actinomycetes</taxon>
        <taxon>Kitasatosporales</taxon>
        <taxon>Streptomycetaceae</taxon>
        <taxon>Streptomyces</taxon>
    </lineage>
</organism>
<keyword evidence="1" id="KW-0732">Signal</keyword>
<gene>
    <name evidence="2" type="ORF">NX801_02665</name>
</gene>
<dbReference type="EMBL" id="JANUGQ010000001">
    <property type="protein sequence ID" value="MCS0634582.1"/>
    <property type="molecule type" value="Genomic_DNA"/>
</dbReference>
<protein>
    <recommendedName>
        <fullName evidence="4">Secreted protein</fullName>
    </recommendedName>
</protein>
<dbReference type="RefSeq" id="WP_258785076.1">
    <property type="nucleotide sequence ID" value="NZ_JANUGQ010000001.1"/>
</dbReference>
<feature type="chain" id="PRO_5046821029" description="Secreted protein" evidence="1">
    <location>
        <begin position="28"/>
        <end position="154"/>
    </location>
</feature>
<name>A0ABT2CAZ5_9ACTN</name>
<proteinExistence type="predicted"/>